<proteinExistence type="predicted"/>
<dbReference type="InterPro" id="IPR011010">
    <property type="entry name" value="DNA_brk_join_enz"/>
</dbReference>
<reference evidence="3 4" key="1">
    <citation type="submission" date="2020-07" db="EMBL/GenBank/DDBJ databases">
        <title>Sequencing the genomes of 1000 actinobacteria strains.</title>
        <authorList>
            <person name="Klenk H.-P."/>
        </authorList>
    </citation>
    <scope>NUCLEOTIDE SEQUENCE [LARGE SCALE GENOMIC DNA]</scope>
    <source>
        <strain evidence="3 4">DSM 43814</strain>
    </source>
</reference>
<dbReference type="EMBL" id="JACCCQ010000001">
    <property type="protein sequence ID" value="NYF57326.1"/>
    <property type="molecule type" value="Genomic_DNA"/>
</dbReference>
<dbReference type="Gene3D" id="1.10.443.10">
    <property type="entry name" value="Intergrase catalytic core"/>
    <property type="match status" value="1"/>
</dbReference>
<sequence length="74" mass="7594">MPVVAELGAGALEISTLLLAAGVSPRVVMDILGHSQIAVTMNIYGHVMPAMQQEAAGHMDAALTEPETGHGADE</sequence>
<keyword evidence="4" id="KW-1185">Reference proteome</keyword>
<organism evidence="3 4">
    <name type="scientific">Micromonospora purpureochromogenes</name>
    <dbReference type="NCBI Taxonomy" id="47872"/>
    <lineage>
        <taxon>Bacteria</taxon>
        <taxon>Bacillati</taxon>
        <taxon>Actinomycetota</taxon>
        <taxon>Actinomycetes</taxon>
        <taxon>Micromonosporales</taxon>
        <taxon>Micromonosporaceae</taxon>
        <taxon>Micromonospora</taxon>
    </lineage>
</organism>
<accession>A0ABX2RQ95</accession>
<comment type="caution">
    <text evidence="3">The sequence shown here is derived from an EMBL/GenBank/DDBJ whole genome shotgun (WGS) entry which is preliminary data.</text>
</comment>
<name>A0ABX2RQ95_9ACTN</name>
<evidence type="ECO:0000256" key="1">
    <source>
        <dbReference type="ARBA" id="ARBA00023172"/>
    </source>
</evidence>
<gene>
    <name evidence="3" type="ORF">HDA35_003157</name>
</gene>
<keyword evidence="1" id="KW-0233">DNA recombination</keyword>
<dbReference type="Proteomes" id="UP000631553">
    <property type="component" value="Unassembled WGS sequence"/>
</dbReference>
<dbReference type="InterPro" id="IPR013762">
    <property type="entry name" value="Integrase-like_cat_sf"/>
</dbReference>
<evidence type="ECO:0000313" key="4">
    <source>
        <dbReference type="Proteomes" id="UP000631553"/>
    </source>
</evidence>
<feature type="region of interest" description="Disordered" evidence="2">
    <location>
        <begin position="55"/>
        <end position="74"/>
    </location>
</feature>
<evidence type="ECO:0000256" key="2">
    <source>
        <dbReference type="SAM" id="MobiDB-lite"/>
    </source>
</evidence>
<evidence type="ECO:0000313" key="3">
    <source>
        <dbReference type="EMBL" id="NYF57326.1"/>
    </source>
</evidence>
<dbReference type="SUPFAM" id="SSF56349">
    <property type="entry name" value="DNA breaking-rejoining enzymes"/>
    <property type="match status" value="1"/>
</dbReference>
<protein>
    <submittedName>
        <fullName evidence="3">Integrase</fullName>
    </submittedName>
</protein>